<dbReference type="EMBL" id="JAPYKS010000009">
    <property type="protein sequence ID" value="MEI9409898.1"/>
    <property type="molecule type" value="Genomic_DNA"/>
</dbReference>
<evidence type="ECO:0008006" key="3">
    <source>
        <dbReference type="Google" id="ProtNLM"/>
    </source>
</evidence>
<accession>A0ABU8KX94</accession>
<protein>
    <recommendedName>
        <fullName evidence="3">DUF982 domain-containing protein</fullName>
    </recommendedName>
</protein>
<evidence type="ECO:0000313" key="2">
    <source>
        <dbReference type="Proteomes" id="UP001387293"/>
    </source>
</evidence>
<dbReference type="RefSeq" id="WP_337106827.1">
    <property type="nucleotide sequence ID" value="NZ_JAPYKS010000009.1"/>
</dbReference>
<comment type="caution">
    <text evidence="1">The sequence shown here is derived from an EMBL/GenBank/DDBJ whole genome shotgun (WGS) entry which is preliminary data.</text>
</comment>
<name>A0ABU8KX94_9HYPH</name>
<proteinExistence type="predicted"/>
<reference evidence="1 2" key="1">
    <citation type="submission" date="2022-12" db="EMBL/GenBank/DDBJ databases">
        <authorList>
            <person name="Muema E."/>
        </authorList>
    </citation>
    <scope>NUCLEOTIDE SEQUENCE [LARGE SCALE GENOMIC DNA]</scope>
    <source>
        <strain evidence="2">1326</strain>
    </source>
</reference>
<sequence>MNGEIVRCGNPDAIIQMMSQSAGPEQRILMATYEAALAALKETNGGPATQFMRQEALEAAMAADGIEVEMTGPEQAPVQ</sequence>
<evidence type="ECO:0000313" key="1">
    <source>
        <dbReference type="EMBL" id="MEI9409898.1"/>
    </source>
</evidence>
<gene>
    <name evidence="1" type="ORF">O7A60_14095</name>
</gene>
<dbReference type="Proteomes" id="UP001387293">
    <property type="component" value="Unassembled WGS sequence"/>
</dbReference>
<organism evidence="1 2">
    <name type="scientific">Mesorhizobium salmacidum</name>
    <dbReference type="NCBI Taxonomy" id="3015171"/>
    <lineage>
        <taxon>Bacteria</taxon>
        <taxon>Pseudomonadati</taxon>
        <taxon>Pseudomonadota</taxon>
        <taxon>Alphaproteobacteria</taxon>
        <taxon>Hyphomicrobiales</taxon>
        <taxon>Phyllobacteriaceae</taxon>
        <taxon>Mesorhizobium</taxon>
    </lineage>
</organism>
<keyword evidence="2" id="KW-1185">Reference proteome</keyword>